<proteinExistence type="inferred from homology"/>
<dbReference type="AlphaFoldDB" id="A0A1F5ZSA9"/>
<protein>
    <recommendedName>
        <fullName evidence="7">CopY family transcriptional regulator</fullName>
    </recommendedName>
</protein>
<evidence type="ECO:0000256" key="1">
    <source>
        <dbReference type="ARBA" id="ARBA00011046"/>
    </source>
</evidence>
<dbReference type="PIRSF" id="PIRSF019455">
    <property type="entry name" value="CopR_AtkY"/>
    <property type="match status" value="1"/>
</dbReference>
<keyword evidence="4" id="KW-0804">Transcription</keyword>
<evidence type="ECO:0008006" key="7">
    <source>
        <dbReference type="Google" id="ProtNLM"/>
    </source>
</evidence>
<comment type="similarity">
    <text evidence="1">Belongs to the BlaI transcriptional regulatory family.</text>
</comment>
<name>A0A1F5ZSA9_9BACT</name>
<gene>
    <name evidence="5" type="ORF">A3D77_07510</name>
</gene>
<evidence type="ECO:0000313" key="5">
    <source>
        <dbReference type="EMBL" id="OGG15360.1"/>
    </source>
</evidence>
<dbReference type="Gene3D" id="1.10.10.10">
    <property type="entry name" value="Winged helix-like DNA-binding domain superfamily/Winged helix DNA-binding domain"/>
    <property type="match status" value="1"/>
</dbReference>
<dbReference type="InterPro" id="IPR036390">
    <property type="entry name" value="WH_DNA-bd_sf"/>
</dbReference>
<evidence type="ECO:0000256" key="2">
    <source>
        <dbReference type="ARBA" id="ARBA00023015"/>
    </source>
</evidence>
<dbReference type="InterPro" id="IPR005650">
    <property type="entry name" value="BlaI_family"/>
</dbReference>
<keyword evidence="2" id="KW-0805">Transcription regulation</keyword>
<dbReference type="SUPFAM" id="SSF46785">
    <property type="entry name" value="Winged helix' DNA-binding domain"/>
    <property type="match status" value="1"/>
</dbReference>
<dbReference type="EMBL" id="MFJL01000026">
    <property type="protein sequence ID" value="OGG15360.1"/>
    <property type="molecule type" value="Genomic_DNA"/>
</dbReference>
<keyword evidence="3" id="KW-0238">DNA-binding</keyword>
<dbReference type="GO" id="GO:0003677">
    <property type="term" value="F:DNA binding"/>
    <property type="evidence" value="ECO:0007669"/>
    <property type="project" value="UniProtKB-KW"/>
</dbReference>
<evidence type="ECO:0000256" key="4">
    <source>
        <dbReference type="ARBA" id="ARBA00023163"/>
    </source>
</evidence>
<dbReference type="Pfam" id="PF03965">
    <property type="entry name" value="Penicillinase_R"/>
    <property type="match status" value="1"/>
</dbReference>
<accession>A0A1F5ZSA9</accession>
<dbReference type="STRING" id="1798382.A3D77_07510"/>
<sequence>MFQKTLSPLEQEIMTIVWELKKCSVRDVMEQLNREKKLAYTTVATLLQRLFEKGLVQRGSRGTVLSYIPKVSKELYSKRTAKSFMRTFVSSFGETAIASFAESIDKLPKDKKDYLLQLLEKQNEDK</sequence>
<comment type="caution">
    <text evidence="5">The sequence shown here is derived from an EMBL/GenBank/DDBJ whole genome shotgun (WGS) entry which is preliminary data.</text>
</comment>
<evidence type="ECO:0000256" key="3">
    <source>
        <dbReference type="ARBA" id="ARBA00023125"/>
    </source>
</evidence>
<evidence type="ECO:0000313" key="6">
    <source>
        <dbReference type="Proteomes" id="UP000176923"/>
    </source>
</evidence>
<organism evidence="5 6">
    <name type="scientific">Candidatus Gottesmanbacteria bacterium RIFCSPHIGHO2_02_FULL_39_11</name>
    <dbReference type="NCBI Taxonomy" id="1798382"/>
    <lineage>
        <taxon>Bacteria</taxon>
        <taxon>Candidatus Gottesmaniibacteriota</taxon>
    </lineage>
</organism>
<dbReference type="GO" id="GO:0045892">
    <property type="term" value="P:negative regulation of DNA-templated transcription"/>
    <property type="evidence" value="ECO:0007669"/>
    <property type="project" value="InterPro"/>
</dbReference>
<dbReference type="Proteomes" id="UP000176923">
    <property type="component" value="Unassembled WGS sequence"/>
</dbReference>
<reference evidence="5 6" key="1">
    <citation type="journal article" date="2016" name="Nat. Commun.">
        <title>Thousands of microbial genomes shed light on interconnected biogeochemical processes in an aquifer system.</title>
        <authorList>
            <person name="Anantharaman K."/>
            <person name="Brown C.T."/>
            <person name="Hug L.A."/>
            <person name="Sharon I."/>
            <person name="Castelle C.J."/>
            <person name="Probst A.J."/>
            <person name="Thomas B.C."/>
            <person name="Singh A."/>
            <person name="Wilkins M.J."/>
            <person name="Karaoz U."/>
            <person name="Brodie E.L."/>
            <person name="Williams K.H."/>
            <person name="Hubbard S.S."/>
            <person name="Banfield J.F."/>
        </authorList>
    </citation>
    <scope>NUCLEOTIDE SEQUENCE [LARGE SCALE GENOMIC DNA]</scope>
</reference>
<dbReference type="InterPro" id="IPR036388">
    <property type="entry name" value="WH-like_DNA-bd_sf"/>
</dbReference>